<evidence type="ECO:0000256" key="2">
    <source>
        <dbReference type="ARBA" id="ARBA00012692"/>
    </source>
</evidence>
<comment type="catalytic activity">
    <reaction evidence="3">
        <text>N-formylmethanofuran + 2 oxidized [2Fe-2S]-[ferredoxin] + H2O = methanofuran + 2 reduced [2Fe-2S]-[ferredoxin] + CO2 + H(+)</text>
        <dbReference type="Rhea" id="RHEA:19841"/>
        <dbReference type="Rhea" id="RHEA-COMP:10000"/>
        <dbReference type="Rhea" id="RHEA-COMP:10001"/>
        <dbReference type="ChEBI" id="CHEBI:15377"/>
        <dbReference type="ChEBI" id="CHEBI:15378"/>
        <dbReference type="ChEBI" id="CHEBI:16526"/>
        <dbReference type="ChEBI" id="CHEBI:33737"/>
        <dbReference type="ChEBI" id="CHEBI:33738"/>
        <dbReference type="ChEBI" id="CHEBI:57727"/>
        <dbReference type="ChEBI" id="CHEBI:58151"/>
        <dbReference type="EC" id="1.2.7.12"/>
    </reaction>
</comment>
<evidence type="ECO:0000313" key="4">
    <source>
        <dbReference type="EMBL" id="WEU40766.1"/>
    </source>
</evidence>
<comment type="pathway">
    <text evidence="1">One-carbon metabolism; methanogenesis from CO(2); 5,10-methenyl-5,6,7,8-tetrahydromethanopterin from CO(2): step 1/3.</text>
</comment>
<protein>
    <recommendedName>
        <fullName evidence="2">formylmethanofuran dehydrogenase</fullName>
        <ecNumber evidence="2">1.2.7.12</ecNumber>
    </recommendedName>
</protein>
<gene>
    <name evidence="4" type="ORF">OdinLCB4_002260</name>
</gene>
<dbReference type="Gene3D" id="2.160.20.60">
    <property type="entry name" value="Glutamate synthase, alpha subunit, C-terminal domain"/>
    <property type="match status" value="2"/>
</dbReference>
<dbReference type="InterPro" id="IPR036485">
    <property type="entry name" value="Glu_synth_asu_C_sf"/>
</dbReference>
<dbReference type="GO" id="GO:0018493">
    <property type="term" value="F:formylmethanofuran dehydrogenase activity"/>
    <property type="evidence" value="ECO:0007669"/>
    <property type="project" value="UniProtKB-EC"/>
</dbReference>
<evidence type="ECO:0000256" key="1">
    <source>
        <dbReference type="ARBA" id="ARBA00004830"/>
    </source>
</evidence>
<dbReference type="SUPFAM" id="SSF69336">
    <property type="entry name" value="Alpha subunit of glutamate synthase, C-terminal domain"/>
    <property type="match status" value="1"/>
</dbReference>
<dbReference type="EC" id="1.2.7.12" evidence="2"/>
<dbReference type="KEGG" id="oyw:OdinLCB4_002260"/>
<dbReference type="PANTHER" id="PTHR39673">
    <property type="entry name" value="TUNGSTEN FORMYLMETHANOFURAN DEHYDROGENASE, SUBUNIT C (FWDC)"/>
    <property type="match status" value="1"/>
</dbReference>
<dbReference type="AlphaFoldDB" id="A0AAF0IBU1"/>
<dbReference type="GO" id="GO:0015948">
    <property type="term" value="P:methanogenesis"/>
    <property type="evidence" value="ECO:0007669"/>
    <property type="project" value="InterPro"/>
</dbReference>
<proteinExistence type="predicted"/>
<evidence type="ECO:0000313" key="5">
    <source>
        <dbReference type="Proteomes" id="UP000186851"/>
    </source>
</evidence>
<dbReference type="Proteomes" id="UP000186851">
    <property type="component" value="Chromosome"/>
</dbReference>
<keyword evidence="4" id="KW-0560">Oxidoreductase</keyword>
<dbReference type="InterPro" id="IPR017550">
    <property type="entry name" value="Formylmethanofuran_DH_suC"/>
</dbReference>
<evidence type="ECO:0000256" key="3">
    <source>
        <dbReference type="ARBA" id="ARBA00048228"/>
    </source>
</evidence>
<organism evidence="4 5">
    <name type="scientific">Odinarchaeota yellowstonii (strain LCB_4)</name>
    <dbReference type="NCBI Taxonomy" id="1841599"/>
    <lineage>
        <taxon>Archaea</taxon>
        <taxon>Promethearchaeati</taxon>
        <taxon>Candidatus Odinarchaeota</taxon>
        <taxon>Candidatus Odinarchaeia</taxon>
        <taxon>Candidatus Odinarchaeales</taxon>
        <taxon>Candidatus Odinarchaeaceae</taxon>
        <taxon>Candidatus Odinarchaeum</taxon>
    </lineage>
</organism>
<accession>A0AAF0IBU1</accession>
<reference evidence="4" key="1">
    <citation type="journal article" date="2017" name="Nature">
        <title>Asgard archaea illuminate the origin of eukaryotic cellular complexity.</title>
        <authorList>
            <person name="Zaremba-Niedzwiedzka K."/>
            <person name="Caceres E.F."/>
            <person name="Saw J.H."/>
            <person name="Backstrom D."/>
            <person name="Juzokaite L."/>
            <person name="Vancaester E."/>
            <person name="Seitz K.W."/>
            <person name="Anantharaman K."/>
            <person name="Starnawski P."/>
            <person name="Kjeldsen K.U."/>
            <person name="Scott M.B."/>
            <person name="Nunoura T."/>
            <person name="Banfield J.F."/>
            <person name="Schramm A."/>
            <person name="Baker B.J."/>
            <person name="Spang A."/>
            <person name="Ettema T.J.G."/>
        </authorList>
    </citation>
    <scope>NUCLEOTIDE SEQUENCE</scope>
    <source>
        <strain evidence="4">LCB_4</strain>
    </source>
</reference>
<dbReference type="GO" id="GO:0046914">
    <property type="term" value="F:transition metal ion binding"/>
    <property type="evidence" value="ECO:0007669"/>
    <property type="project" value="InterPro"/>
</dbReference>
<dbReference type="PANTHER" id="PTHR39673:SF5">
    <property type="entry name" value="TUNGSTEN-CONTAINING FORMYLMETHANOFURAN DEHYDROGENASE 2 SUBUNIT C"/>
    <property type="match status" value="1"/>
</dbReference>
<name>A0AAF0IBU1_ODILC</name>
<dbReference type="EMBL" id="CP091871">
    <property type="protein sequence ID" value="WEU40766.1"/>
    <property type="molecule type" value="Genomic_DNA"/>
</dbReference>
<dbReference type="NCBIfam" id="TIGR03122">
    <property type="entry name" value="one_C_dehyd_C"/>
    <property type="match status" value="1"/>
</dbReference>
<reference evidence="4" key="2">
    <citation type="journal article" date="2022" name="Nat. Microbiol.">
        <title>A closed Candidatus Odinarchaeum chromosome exposes Asgard archaeal viruses.</title>
        <authorList>
            <person name="Tamarit D."/>
            <person name="Caceres E.F."/>
            <person name="Krupovic M."/>
            <person name="Nijland R."/>
            <person name="Eme L."/>
            <person name="Robinson N.P."/>
            <person name="Ettema T.J.G."/>
        </authorList>
    </citation>
    <scope>NUCLEOTIDE SEQUENCE</scope>
    <source>
        <strain evidence="4">LCB_4</strain>
    </source>
</reference>
<sequence length="260" mass="27799">MRRITLKFKDPGRPVLANNISPTVFRSQDIESLKKLEVKSGNRTYLLKDLFMIEEEGDRLTPVDTIIIEDSSFNLKRIGEGMEGGKIIVNGDAGMHLGAYMIGGEITVNGSVDDWCGAEMSGGVIHVLEDAGNFLGANYIGSLEGMRGGIIKVEGSGKDFTGMRMAGGEIIVKGDCGSFLGYYMLNGIITVEASCGGETGARMRGGVINIYGSAEIGLGFKKIGLKKITSDSGEFTLQVFKGDLIENGEGEIRVAKLNNP</sequence>